<dbReference type="AlphaFoldDB" id="A0A125Q631"/>
<dbReference type="Gene3D" id="3.40.50.720">
    <property type="entry name" value="NAD(P)-binding Rossmann-like Domain"/>
    <property type="match status" value="1"/>
</dbReference>
<dbReference type="GO" id="GO:0000166">
    <property type="term" value="F:nucleotide binding"/>
    <property type="evidence" value="ECO:0007669"/>
    <property type="project" value="InterPro"/>
</dbReference>
<evidence type="ECO:0000259" key="2">
    <source>
        <dbReference type="Pfam" id="PF22725"/>
    </source>
</evidence>
<dbReference type="RefSeq" id="WP_062372675.1">
    <property type="nucleotide sequence ID" value="NZ_LNCD01000106.1"/>
</dbReference>
<keyword evidence="4" id="KW-1185">Reference proteome</keyword>
<dbReference type="PANTHER" id="PTHR43377">
    <property type="entry name" value="BILIVERDIN REDUCTASE A"/>
    <property type="match status" value="1"/>
</dbReference>
<evidence type="ECO:0000313" key="3">
    <source>
        <dbReference type="EMBL" id="KWV46637.1"/>
    </source>
</evidence>
<dbReference type="Pfam" id="PF01408">
    <property type="entry name" value="GFO_IDH_MocA"/>
    <property type="match status" value="1"/>
</dbReference>
<evidence type="ECO:0000313" key="4">
    <source>
        <dbReference type="Proteomes" id="UP000068164"/>
    </source>
</evidence>
<feature type="domain" description="GFO/IDH/MocA-like oxidoreductase" evidence="2">
    <location>
        <begin position="138"/>
        <end position="233"/>
    </location>
</feature>
<dbReference type="InterPro" id="IPR051450">
    <property type="entry name" value="Gfo/Idh/MocA_Oxidoreductases"/>
</dbReference>
<reference evidence="3 4" key="1">
    <citation type="submission" date="2015-11" db="EMBL/GenBank/DDBJ databases">
        <title>Draft Genome Sequence of the Strain BR 10423 (Rhizobium sp.) isolated from nodules of Mimosa pudica.</title>
        <authorList>
            <person name="Barauna A.C."/>
            <person name="Zilli J.E."/>
            <person name="Simoes-Araujo J.L."/>
            <person name="Reis V.M."/>
            <person name="James E.K."/>
            <person name="Reis F.B.Jr."/>
            <person name="Rouws L.F."/>
            <person name="Passos S.R."/>
            <person name="Gois S.R."/>
        </authorList>
    </citation>
    <scope>NUCLEOTIDE SEQUENCE [LARGE SCALE GENOMIC DNA]</scope>
    <source>
        <strain evidence="3 4">BR10423</strain>
    </source>
</reference>
<dbReference type="Gene3D" id="3.30.360.10">
    <property type="entry name" value="Dihydrodipicolinate Reductase, domain 2"/>
    <property type="match status" value="1"/>
</dbReference>
<feature type="domain" description="Gfo/Idh/MocA-like oxidoreductase N-terminal" evidence="1">
    <location>
        <begin position="8"/>
        <end position="124"/>
    </location>
</feature>
<accession>A0A125Q631</accession>
<dbReference type="Proteomes" id="UP000068164">
    <property type="component" value="Unassembled WGS sequence"/>
</dbReference>
<dbReference type="InterPro" id="IPR036291">
    <property type="entry name" value="NAD(P)-bd_dom_sf"/>
</dbReference>
<proteinExistence type="predicted"/>
<evidence type="ECO:0000259" key="1">
    <source>
        <dbReference type="Pfam" id="PF01408"/>
    </source>
</evidence>
<dbReference type="SUPFAM" id="SSF51735">
    <property type="entry name" value="NAD(P)-binding Rossmann-fold domains"/>
    <property type="match status" value="1"/>
</dbReference>
<dbReference type="EMBL" id="LNCD01000106">
    <property type="protein sequence ID" value="KWV46637.1"/>
    <property type="molecule type" value="Genomic_DNA"/>
</dbReference>
<sequence>MSSSDKPIRVLVAGLGNMGRSHALAYHNNPGFEIVGLVNRSTPDLPEELRGYKIYSDFKAALAELTPDLCAVCTYSDTHADYAVAAFEAGCDVFVEKPLATTVADAERVVVAAKKAGRKLVIGYILRHHPSWMRLIEEARKLGGPYVFRMNLNQQSSGLTWETHKSLMQTTSPIVDCGVHYVDVMCQITDAKPVEVRGMGLRLSDEIAPDMYNYGQLQVLFEDGSVGWYEAGWGPMISETAFFVKDIMSPKGSVSIVMDPNAKSDDIDAHTKTSVIRLHTAETGTDGKFIRPDQDITMAGEPGHQELCDREQAFMLKAIREDIDLNRHMADAVASLRICLAADESVRTGQAVKLQEPVKL</sequence>
<dbReference type="InterPro" id="IPR055170">
    <property type="entry name" value="GFO_IDH_MocA-like_dom"/>
</dbReference>
<dbReference type="OrthoDB" id="9768836at2"/>
<dbReference type="PANTHER" id="PTHR43377:SF1">
    <property type="entry name" value="BILIVERDIN REDUCTASE A"/>
    <property type="match status" value="1"/>
</dbReference>
<comment type="caution">
    <text evidence="3">The sequence shown here is derived from an EMBL/GenBank/DDBJ whole genome shotgun (WGS) entry which is preliminary data.</text>
</comment>
<organism evidence="3 4">
    <name type="scientific">Rhizobium altiplani</name>
    <dbReference type="NCBI Taxonomy" id="1864509"/>
    <lineage>
        <taxon>Bacteria</taxon>
        <taxon>Pseudomonadati</taxon>
        <taxon>Pseudomonadota</taxon>
        <taxon>Alphaproteobacteria</taxon>
        <taxon>Hyphomicrobiales</taxon>
        <taxon>Rhizobiaceae</taxon>
        <taxon>Rhizobium/Agrobacterium group</taxon>
        <taxon>Rhizobium</taxon>
    </lineage>
</organism>
<dbReference type="SUPFAM" id="SSF55347">
    <property type="entry name" value="Glyceraldehyde-3-phosphate dehydrogenase-like, C-terminal domain"/>
    <property type="match status" value="1"/>
</dbReference>
<dbReference type="InterPro" id="IPR000683">
    <property type="entry name" value="Gfo/Idh/MocA-like_OxRdtase_N"/>
</dbReference>
<dbReference type="Pfam" id="PF22725">
    <property type="entry name" value="GFO_IDH_MocA_C3"/>
    <property type="match status" value="1"/>
</dbReference>
<gene>
    <name evidence="3" type="ORF">AS026_14620</name>
</gene>
<protein>
    <submittedName>
        <fullName evidence="3">Oxidoreductase</fullName>
    </submittedName>
</protein>
<name>A0A125Q631_9HYPH</name>